<dbReference type="EMBL" id="LAZR01016441">
    <property type="protein sequence ID" value="KKM04493.1"/>
    <property type="molecule type" value="Genomic_DNA"/>
</dbReference>
<comment type="caution">
    <text evidence="1">The sequence shown here is derived from an EMBL/GenBank/DDBJ whole genome shotgun (WGS) entry which is preliminary data.</text>
</comment>
<sequence length="166" mass="18111">MGYNEPRTFDEVDFERVDAGFGYSAIVARVTATAPEEYALFVAGKKTTRVRFLGVGVNSNQVQLWEIYLSPTLSANGTPVPIINRNGKFNPVSSFPLNAPKSVLYNTPTIVDPGQLVNRLFISGERTEGVGLTFKLSPNAKILARRVAGVGATVDSFVRLDWSEGR</sequence>
<reference evidence="1" key="1">
    <citation type="journal article" date="2015" name="Nature">
        <title>Complex archaea that bridge the gap between prokaryotes and eukaryotes.</title>
        <authorList>
            <person name="Spang A."/>
            <person name="Saw J.H."/>
            <person name="Jorgensen S.L."/>
            <person name="Zaremba-Niedzwiedzka K."/>
            <person name="Martijn J."/>
            <person name="Lind A.E."/>
            <person name="van Eijk R."/>
            <person name="Schleper C."/>
            <person name="Guy L."/>
            <person name="Ettema T.J."/>
        </authorList>
    </citation>
    <scope>NUCLEOTIDE SEQUENCE</scope>
</reference>
<proteinExistence type="predicted"/>
<gene>
    <name evidence="1" type="ORF">LCGC14_1763730</name>
</gene>
<organism evidence="1">
    <name type="scientific">marine sediment metagenome</name>
    <dbReference type="NCBI Taxonomy" id="412755"/>
    <lineage>
        <taxon>unclassified sequences</taxon>
        <taxon>metagenomes</taxon>
        <taxon>ecological metagenomes</taxon>
    </lineage>
</organism>
<dbReference type="AlphaFoldDB" id="A0A0F9JZY6"/>
<protein>
    <submittedName>
        <fullName evidence="1">Uncharacterized protein</fullName>
    </submittedName>
</protein>
<name>A0A0F9JZY6_9ZZZZ</name>
<accession>A0A0F9JZY6</accession>
<evidence type="ECO:0000313" key="1">
    <source>
        <dbReference type="EMBL" id="KKM04493.1"/>
    </source>
</evidence>